<keyword evidence="4 6" id="KW-0460">Magnesium</keyword>
<dbReference type="AlphaFoldDB" id="A0A165EHB2"/>
<dbReference type="STRING" id="1353952.A0A165EHB2"/>
<keyword evidence="3 6" id="KW-0479">Metal-binding</keyword>
<dbReference type="EC" id="4.2.3.-" evidence="6"/>
<evidence type="ECO:0000313" key="7">
    <source>
        <dbReference type="EMBL" id="KZT54869.1"/>
    </source>
</evidence>
<dbReference type="PANTHER" id="PTHR35201:SF4">
    <property type="entry name" value="BETA-PINACENE SYNTHASE-RELATED"/>
    <property type="match status" value="1"/>
</dbReference>
<dbReference type="SUPFAM" id="SSF48576">
    <property type="entry name" value="Terpenoid synthases"/>
    <property type="match status" value="1"/>
</dbReference>
<reference evidence="7 8" key="1">
    <citation type="journal article" date="2016" name="Mol. Biol. Evol.">
        <title>Comparative Genomics of Early-Diverging Mushroom-Forming Fungi Provides Insights into the Origins of Lignocellulose Decay Capabilities.</title>
        <authorList>
            <person name="Nagy L.G."/>
            <person name="Riley R."/>
            <person name="Tritt A."/>
            <person name="Adam C."/>
            <person name="Daum C."/>
            <person name="Floudas D."/>
            <person name="Sun H."/>
            <person name="Yadav J.S."/>
            <person name="Pangilinan J."/>
            <person name="Larsson K.H."/>
            <person name="Matsuura K."/>
            <person name="Barry K."/>
            <person name="Labutti K."/>
            <person name="Kuo R."/>
            <person name="Ohm R.A."/>
            <person name="Bhattacharya S.S."/>
            <person name="Shirouzu T."/>
            <person name="Yoshinaga Y."/>
            <person name="Martin F.M."/>
            <person name="Grigoriev I.V."/>
            <person name="Hibbett D.S."/>
        </authorList>
    </citation>
    <scope>NUCLEOTIDE SEQUENCE [LARGE SCALE GENOMIC DNA]</scope>
    <source>
        <strain evidence="7 8">HHB12733</strain>
    </source>
</reference>
<gene>
    <name evidence="7" type="ORF">CALCODRAFT_437943</name>
</gene>
<dbReference type="Proteomes" id="UP000076842">
    <property type="component" value="Unassembled WGS sequence"/>
</dbReference>
<dbReference type="InParanoid" id="A0A165EHB2"/>
<dbReference type="GO" id="GO:0010333">
    <property type="term" value="F:terpene synthase activity"/>
    <property type="evidence" value="ECO:0007669"/>
    <property type="project" value="InterPro"/>
</dbReference>
<evidence type="ECO:0000256" key="6">
    <source>
        <dbReference type="RuleBase" id="RU366034"/>
    </source>
</evidence>
<accession>A0A165EHB2</accession>
<dbReference type="Pfam" id="PF19086">
    <property type="entry name" value="Terpene_syn_C_2"/>
    <property type="match status" value="1"/>
</dbReference>
<dbReference type="Gene3D" id="1.10.600.10">
    <property type="entry name" value="Farnesyl Diphosphate Synthase"/>
    <property type="match status" value="1"/>
</dbReference>
<evidence type="ECO:0000256" key="1">
    <source>
        <dbReference type="ARBA" id="ARBA00001946"/>
    </source>
</evidence>
<proteinExistence type="inferred from homology"/>
<evidence type="ECO:0000256" key="2">
    <source>
        <dbReference type="ARBA" id="ARBA00006333"/>
    </source>
</evidence>
<evidence type="ECO:0000256" key="3">
    <source>
        <dbReference type="ARBA" id="ARBA00022723"/>
    </source>
</evidence>
<dbReference type="InterPro" id="IPR008949">
    <property type="entry name" value="Isoprenoid_synthase_dom_sf"/>
</dbReference>
<protein>
    <recommendedName>
        <fullName evidence="6">Terpene synthase</fullName>
        <ecNumber evidence="6">4.2.3.-</ecNumber>
    </recommendedName>
</protein>
<evidence type="ECO:0000256" key="5">
    <source>
        <dbReference type="ARBA" id="ARBA00023239"/>
    </source>
</evidence>
<keyword evidence="5 6" id="KW-0456">Lyase</keyword>
<comment type="similarity">
    <text evidence="2 6">Belongs to the terpene synthase family.</text>
</comment>
<dbReference type="EMBL" id="KV424005">
    <property type="protein sequence ID" value="KZT54869.1"/>
    <property type="molecule type" value="Genomic_DNA"/>
</dbReference>
<name>A0A165EHB2_9BASI</name>
<comment type="cofactor">
    <cofactor evidence="1 6">
        <name>Mg(2+)</name>
        <dbReference type="ChEBI" id="CHEBI:18420"/>
    </cofactor>
</comment>
<dbReference type="PANTHER" id="PTHR35201">
    <property type="entry name" value="TERPENE SYNTHASE"/>
    <property type="match status" value="1"/>
</dbReference>
<dbReference type="InterPro" id="IPR034686">
    <property type="entry name" value="Terpene_cyclase-like_2"/>
</dbReference>
<dbReference type="GO" id="GO:0008299">
    <property type="term" value="P:isoprenoid biosynthetic process"/>
    <property type="evidence" value="ECO:0007669"/>
    <property type="project" value="UniProtKB-ARBA"/>
</dbReference>
<sequence length="360" mass="40420">MLNDKTCETVIIPDLLRICEVFPFGVNPLAHIIGPATDHWLAASGALDGTDTRIAQAELKAGLSAAMCWPWCSDLERLQVCADWNNILFQLDDLTDQMGLKDVSAIREAVMGVIIEPKRWSGKIERGDLKHDSLWQRIQWGCGALVQERFERAFDDFFIAVTEEAELRKNGVVPSFAESVARRRDNGAVRGCIALVEYAHNIEIPAAAFNDLAFRKLEDAVVDLVEWHVIDKPAADVHSFGKEMADGHTHNLVIVLMYAKTLSAQDAMNCAGELIQQRVDEYLALKTQLPSWDEGIDRMVKLYVDGMEYWIAGAAEWSFWTKRYFGDDALLVKATRIMPFEHPKQPARLAQSFDPEGGRS</sequence>
<evidence type="ECO:0000313" key="8">
    <source>
        <dbReference type="Proteomes" id="UP000076842"/>
    </source>
</evidence>
<evidence type="ECO:0000256" key="4">
    <source>
        <dbReference type="ARBA" id="ARBA00022842"/>
    </source>
</evidence>
<keyword evidence="8" id="KW-1185">Reference proteome</keyword>
<organism evidence="7 8">
    <name type="scientific">Calocera cornea HHB12733</name>
    <dbReference type="NCBI Taxonomy" id="1353952"/>
    <lineage>
        <taxon>Eukaryota</taxon>
        <taxon>Fungi</taxon>
        <taxon>Dikarya</taxon>
        <taxon>Basidiomycota</taxon>
        <taxon>Agaricomycotina</taxon>
        <taxon>Dacrymycetes</taxon>
        <taxon>Dacrymycetales</taxon>
        <taxon>Dacrymycetaceae</taxon>
        <taxon>Calocera</taxon>
    </lineage>
</organism>
<dbReference type="OrthoDB" id="2861623at2759"/>
<dbReference type="GO" id="GO:0046872">
    <property type="term" value="F:metal ion binding"/>
    <property type="evidence" value="ECO:0007669"/>
    <property type="project" value="UniProtKB-KW"/>
</dbReference>